<dbReference type="InterPro" id="IPR026635">
    <property type="entry name" value="Efm4/METTL10"/>
</dbReference>
<dbReference type="PANTHER" id="PTHR12843:SF5">
    <property type="entry name" value="EEF1A LYSINE METHYLTRANSFERASE 2"/>
    <property type="match status" value="1"/>
</dbReference>
<keyword evidence="4 5" id="KW-0949">S-adenosyl-L-methionine</keyword>
<proteinExistence type="inferred from homology"/>
<keyword evidence="7" id="KW-1185">Reference proteome</keyword>
<evidence type="ECO:0000256" key="3">
    <source>
        <dbReference type="ARBA" id="ARBA00022679"/>
    </source>
</evidence>
<evidence type="ECO:0000256" key="5">
    <source>
        <dbReference type="HAMAP-Rule" id="MF_03188"/>
    </source>
</evidence>
<evidence type="ECO:0000313" key="9">
    <source>
        <dbReference type="RefSeq" id="XP_022247347.1"/>
    </source>
</evidence>
<dbReference type="SUPFAM" id="SSF53335">
    <property type="entry name" value="S-adenosyl-L-methionine-dependent methyltransferases"/>
    <property type="match status" value="1"/>
</dbReference>
<sequence>MSENPLNNPEELNPSTLGTKEYWQDAYEQELQNFNDHGDVGEIWFGEDCVDRLVTWLSTNENIHQTDPVLDLGSGNGVLLIELAKRGFKNVCGVDFIQSAVELAQSLSMQEGVQVKFEVEDILKAEECLSTESLLKHKYKVVLDKGTYDAISLSPENPARKRQCYIDTVDRILDENGFFALTSCNWTREDLIKHFNKEFILCSQIPAPIFHFGGKTGNTVTSLVFKKKKL</sequence>
<name>A0ABM1SUP1_LIMPO</name>
<keyword evidence="2 5" id="KW-0489">Methyltransferase</keyword>
<comment type="function">
    <text evidence="5">S-adenosyl-L-methionine-dependent protein-lysine N-methyltransferase that methylates elongation factor 1-alpha.</text>
</comment>
<dbReference type="GeneID" id="106463987"/>
<dbReference type="EC" id="2.1.1.-" evidence="5"/>
<evidence type="ECO:0000256" key="1">
    <source>
        <dbReference type="ARBA" id="ARBA00022490"/>
    </source>
</evidence>
<dbReference type="InterPro" id="IPR025714">
    <property type="entry name" value="Methyltranfer_dom"/>
</dbReference>
<dbReference type="Proteomes" id="UP000694941">
    <property type="component" value="Unplaced"/>
</dbReference>
<evidence type="ECO:0000313" key="8">
    <source>
        <dbReference type="RefSeq" id="XP_013779543.1"/>
    </source>
</evidence>
<evidence type="ECO:0000256" key="2">
    <source>
        <dbReference type="ARBA" id="ARBA00022603"/>
    </source>
</evidence>
<keyword evidence="3 5" id="KW-0808">Transferase</keyword>
<accession>A0ABM1SUP1</accession>
<dbReference type="CDD" id="cd02440">
    <property type="entry name" value="AdoMet_MTases"/>
    <property type="match status" value="1"/>
</dbReference>
<protein>
    <recommendedName>
        <fullName evidence="5">Protein-lysine N-methyltransferase LOC106463987</fullName>
        <ecNumber evidence="5">2.1.1.-</ecNumber>
    </recommendedName>
</protein>
<dbReference type="RefSeq" id="XP_013779543.1">
    <property type="nucleotide sequence ID" value="XM_013924089.2"/>
</dbReference>
<evidence type="ECO:0000313" key="7">
    <source>
        <dbReference type="Proteomes" id="UP000694941"/>
    </source>
</evidence>
<dbReference type="Pfam" id="PF13847">
    <property type="entry name" value="Methyltransf_31"/>
    <property type="match status" value="1"/>
</dbReference>
<dbReference type="InterPro" id="IPR029063">
    <property type="entry name" value="SAM-dependent_MTases_sf"/>
</dbReference>
<dbReference type="HAMAP" id="MF_03188">
    <property type="entry name" value="Methyltr_EFM4"/>
    <property type="match status" value="1"/>
</dbReference>
<evidence type="ECO:0000259" key="6">
    <source>
        <dbReference type="Pfam" id="PF13847"/>
    </source>
</evidence>
<gene>
    <name evidence="8 9" type="primary">LOC106463987</name>
</gene>
<evidence type="ECO:0000256" key="4">
    <source>
        <dbReference type="ARBA" id="ARBA00022691"/>
    </source>
</evidence>
<keyword evidence="1 5" id="KW-0963">Cytoplasm</keyword>
<reference evidence="8 9" key="1">
    <citation type="submission" date="2025-05" db="UniProtKB">
        <authorList>
            <consortium name="RefSeq"/>
        </authorList>
    </citation>
    <scope>IDENTIFICATION</scope>
    <source>
        <tissue evidence="8 9">Muscle</tissue>
    </source>
</reference>
<comment type="similarity">
    <text evidence="5">Belongs to the class I-like SAM-binding methyltransferase superfamily. EFM4 family.</text>
</comment>
<comment type="subcellular location">
    <subcellularLocation>
        <location evidence="5">Cytoplasm</location>
    </subcellularLocation>
</comment>
<dbReference type="Gene3D" id="3.40.50.150">
    <property type="entry name" value="Vaccinia Virus protein VP39"/>
    <property type="match status" value="1"/>
</dbReference>
<dbReference type="PANTHER" id="PTHR12843">
    <property type="entry name" value="PROTEIN-LYSINE N-METHYLTRANSFERASE METTL10"/>
    <property type="match status" value="1"/>
</dbReference>
<feature type="domain" description="Methyltransferase" evidence="6">
    <location>
        <begin position="64"/>
        <end position="201"/>
    </location>
</feature>
<organism evidence="7 9">
    <name type="scientific">Limulus polyphemus</name>
    <name type="common">Atlantic horseshoe crab</name>
    <dbReference type="NCBI Taxonomy" id="6850"/>
    <lineage>
        <taxon>Eukaryota</taxon>
        <taxon>Metazoa</taxon>
        <taxon>Ecdysozoa</taxon>
        <taxon>Arthropoda</taxon>
        <taxon>Chelicerata</taxon>
        <taxon>Merostomata</taxon>
        <taxon>Xiphosura</taxon>
        <taxon>Limulidae</taxon>
        <taxon>Limulus</taxon>
    </lineage>
</organism>
<dbReference type="RefSeq" id="XP_022247347.1">
    <property type="nucleotide sequence ID" value="XM_022391639.1"/>
</dbReference>